<dbReference type="Proteomes" id="UP001177021">
    <property type="component" value="Unassembled WGS sequence"/>
</dbReference>
<name>A0ACB0MEQ2_TRIPR</name>
<evidence type="ECO:0000313" key="2">
    <source>
        <dbReference type="Proteomes" id="UP001177021"/>
    </source>
</evidence>
<comment type="caution">
    <text evidence="1">The sequence shown here is derived from an EMBL/GenBank/DDBJ whole genome shotgun (WGS) entry which is preliminary data.</text>
</comment>
<dbReference type="EMBL" id="CASHSV030000823">
    <property type="protein sequence ID" value="CAJ2679156.1"/>
    <property type="molecule type" value="Genomic_DNA"/>
</dbReference>
<accession>A0ACB0MEQ2</accession>
<sequence>MQNKQTNKQRRKRTMKYTEISHFSHPQHKLRFEHTEFPFKCDGCKEIGIGSRYKCFICDYDLHTHCAIIPSTTLFHPFYNKCTFQFMQTPAGNLARYCNACEKDINGFVYHCKLCGFDLHPCCAKLPTVLNDGEMKLYLYRKVSSPCHRCGRKGRSWSYRSNCKNYNLHVACVREMLVENWDKVYMGHGGRKLEREVIPCLQNTLYAAHNSRGRKGSKGKVKKCCEIAGFAVQIVISAVLGDPTALIAGVVGALMSRT</sequence>
<organism evidence="1 2">
    <name type="scientific">Trifolium pratense</name>
    <name type="common">Red clover</name>
    <dbReference type="NCBI Taxonomy" id="57577"/>
    <lineage>
        <taxon>Eukaryota</taxon>
        <taxon>Viridiplantae</taxon>
        <taxon>Streptophyta</taxon>
        <taxon>Embryophyta</taxon>
        <taxon>Tracheophyta</taxon>
        <taxon>Spermatophyta</taxon>
        <taxon>Magnoliopsida</taxon>
        <taxon>eudicotyledons</taxon>
        <taxon>Gunneridae</taxon>
        <taxon>Pentapetalae</taxon>
        <taxon>rosids</taxon>
        <taxon>fabids</taxon>
        <taxon>Fabales</taxon>
        <taxon>Fabaceae</taxon>
        <taxon>Papilionoideae</taxon>
        <taxon>50 kb inversion clade</taxon>
        <taxon>NPAAA clade</taxon>
        <taxon>Hologalegina</taxon>
        <taxon>IRL clade</taxon>
        <taxon>Trifolieae</taxon>
        <taxon>Trifolium</taxon>
    </lineage>
</organism>
<reference evidence="1" key="1">
    <citation type="submission" date="2023-10" db="EMBL/GenBank/DDBJ databases">
        <authorList>
            <person name="Rodriguez Cubillos JULIANA M."/>
            <person name="De Vega J."/>
        </authorList>
    </citation>
    <scope>NUCLEOTIDE SEQUENCE</scope>
</reference>
<protein>
    <submittedName>
        <fullName evidence="1">Uncharacterized protein</fullName>
    </submittedName>
</protein>
<keyword evidence="2" id="KW-1185">Reference proteome</keyword>
<gene>
    <name evidence="1" type="ORF">MILVUS5_LOCUS41311</name>
</gene>
<evidence type="ECO:0000313" key="1">
    <source>
        <dbReference type="EMBL" id="CAJ2679156.1"/>
    </source>
</evidence>
<proteinExistence type="predicted"/>